<dbReference type="EMBL" id="BGZK01004548">
    <property type="protein sequence ID" value="GBP09606.1"/>
    <property type="molecule type" value="Genomic_DNA"/>
</dbReference>
<name>A0A4C1T5Y3_EUMVA</name>
<evidence type="ECO:0000313" key="2">
    <source>
        <dbReference type="EMBL" id="GBP09606.1"/>
    </source>
</evidence>
<evidence type="ECO:0000256" key="1">
    <source>
        <dbReference type="SAM" id="MobiDB-lite"/>
    </source>
</evidence>
<comment type="caution">
    <text evidence="2">The sequence shown here is derived from an EMBL/GenBank/DDBJ whole genome shotgun (WGS) entry which is preliminary data.</text>
</comment>
<keyword evidence="3" id="KW-1185">Reference proteome</keyword>
<dbReference type="Proteomes" id="UP000299102">
    <property type="component" value="Unassembled WGS sequence"/>
</dbReference>
<gene>
    <name evidence="2" type="ORF">EVAR_69119_1</name>
</gene>
<accession>A0A4C1T5Y3</accession>
<feature type="region of interest" description="Disordered" evidence="1">
    <location>
        <begin position="145"/>
        <end position="178"/>
    </location>
</feature>
<dbReference type="AlphaFoldDB" id="A0A4C1T5Y3"/>
<proteinExistence type="predicted"/>
<organism evidence="2 3">
    <name type="scientific">Eumeta variegata</name>
    <name type="common">Bagworm moth</name>
    <name type="synonym">Eumeta japonica</name>
    <dbReference type="NCBI Taxonomy" id="151549"/>
    <lineage>
        <taxon>Eukaryota</taxon>
        <taxon>Metazoa</taxon>
        <taxon>Ecdysozoa</taxon>
        <taxon>Arthropoda</taxon>
        <taxon>Hexapoda</taxon>
        <taxon>Insecta</taxon>
        <taxon>Pterygota</taxon>
        <taxon>Neoptera</taxon>
        <taxon>Endopterygota</taxon>
        <taxon>Lepidoptera</taxon>
        <taxon>Glossata</taxon>
        <taxon>Ditrysia</taxon>
        <taxon>Tineoidea</taxon>
        <taxon>Psychidae</taxon>
        <taxon>Oiketicinae</taxon>
        <taxon>Eumeta</taxon>
    </lineage>
</organism>
<reference evidence="2 3" key="1">
    <citation type="journal article" date="2019" name="Commun. Biol.">
        <title>The bagworm genome reveals a unique fibroin gene that provides high tensile strength.</title>
        <authorList>
            <person name="Kono N."/>
            <person name="Nakamura H."/>
            <person name="Ohtoshi R."/>
            <person name="Tomita M."/>
            <person name="Numata K."/>
            <person name="Arakawa K."/>
        </authorList>
    </citation>
    <scope>NUCLEOTIDE SEQUENCE [LARGE SCALE GENOMIC DNA]</scope>
</reference>
<sequence>MATPLPAQQQHQQWYTQQHYQHGLHLKVRAIFSIPNIFPSSCTTAPTTTPSHNVTTHVYKWLCWYVSNWRSCSILCTFNTSMISSGSSSGRTGFDAYSHSSLYAQQNQRHILAAGSSPSSFAAHHSAAHAAHPIIMPSNHFIRAKQSSQASLHHHPHHQQHQHYYHHAQQAQTTPLHRPHTQIMPQCCSILNLSQ</sequence>
<feature type="compositionally biased region" description="Basic residues" evidence="1">
    <location>
        <begin position="152"/>
        <end position="166"/>
    </location>
</feature>
<evidence type="ECO:0000313" key="3">
    <source>
        <dbReference type="Proteomes" id="UP000299102"/>
    </source>
</evidence>
<protein>
    <submittedName>
        <fullName evidence="2">Uncharacterized protein</fullName>
    </submittedName>
</protein>